<feature type="transmembrane region" description="Helical" evidence="7">
    <location>
        <begin position="37"/>
        <end position="58"/>
    </location>
</feature>
<evidence type="ECO:0000313" key="9">
    <source>
        <dbReference type="EMBL" id="RKS69370.1"/>
    </source>
</evidence>
<keyword evidence="5 7" id="KW-1133">Transmembrane helix</keyword>
<dbReference type="Gene3D" id="1.10.3720.10">
    <property type="entry name" value="MetI-like"/>
    <property type="match status" value="1"/>
</dbReference>
<keyword evidence="4 7" id="KW-0812">Transmembrane</keyword>
<feature type="transmembrane region" description="Helical" evidence="7">
    <location>
        <begin position="134"/>
        <end position="155"/>
    </location>
</feature>
<evidence type="ECO:0000256" key="1">
    <source>
        <dbReference type="ARBA" id="ARBA00004651"/>
    </source>
</evidence>
<evidence type="ECO:0000256" key="4">
    <source>
        <dbReference type="ARBA" id="ARBA00022692"/>
    </source>
</evidence>
<dbReference type="GO" id="GO:0055085">
    <property type="term" value="P:transmembrane transport"/>
    <property type="evidence" value="ECO:0007669"/>
    <property type="project" value="InterPro"/>
</dbReference>
<keyword evidence="3" id="KW-1003">Cell membrane</keyword>
<keyword evidence="10" id="KW-1185">Reference proteome</keyword>
<dbReference type="InParanoid" id="A0A420XLF2"/>
<protein>
    <submittedName>
        <fullName evidence="9">N,N'-diacetylchitobiose transport system permease protein</fullName>
    </submittedName>
</protein>
<name>A0A420XLF2_9ACTN</name>
<dbReference type="AlphaFoldDB" id="A0A420XLF2"/>
<feature type="transmembrane region" description="Helical" evidence="7">
    <location>
        <begin position="270"/>
        <end position="291"/>
    </location>
</feature>
<evidence type="ECO:0000256" key="7">
    <source>
        <dbReference type="RuleBase" id="RU363032"/>
    </source>
</evidence>
<dbReference type="InterPro" id="IPR050901">
    <property type="entry name" value="BP-dep_ABC_trans_perm"/>
</dbReference>
<dbReference type="PANTHER" id="PTHR32243:SF18">
    <property type="entry name" value="INNER MEMBRANE ABC TRANSPORTER PERMEASE PROTEIN YCJP"/>
    <property type="match status" value="1"/>
</dbReference>
<dbReference type="SUPFAM" id="SSF161098">
    <property type="entry name" value="MetI-like"/>
    <property type="match status" value="1"/>
</dbReference>
<sequence>MSVTSPSVAGTPVVAASGAGTAVRARRRSARRTSARAAINLAALVVFVVSVFPVYWMVSTSLLPNNKIRSVTPTFAPTSPTLRNFRHVLDPSTDFVPALRTSLLVTVLTVVVALFLALLAAVALTRFRFRSRRLMVLGVLVIQMLPAEAMIITIYRLLNGWQLTNTVIGLGMVYVATVLPFTIWTLRGFVAGVPVELEEAARIDGCSRVRAFFSVTFPLMAPGLIATGVFAFIQAWNEFLTALVLMNRPEHRTLPVWLRTFKQVHSSTDWGAIMAGSTLMTIPVIVFFLFVQGRMTTGLVSGAVKG</sequence>
<dbReference type="GO" id="GO:0005886">
    <property type="term" value="C:plasma membrane"/>
    <property type="evidence" value="ECO:0007669"/>
    <property type="project" value="UniProtKB-SubCell"/>
</dbReference>
<accession>A0A420XLF2</accession>
<dbReference type="InterPro" id="IPR035906">
    <property type="entry name" value="MetI-like_sf"/>
</dbReference>
<feature type="domain" description="ABC transmembrane type-1" evidence="8">
    <location>
        <begin position="99"/>
        <end position="291"/>
    </location>
</feature>
<evidence type="ECO:0000313" key="10">
    <source>
        <dbReference type="Proteomes" id="UP000281955"/>
    </source>
</evidence>
<keyword evidence="2 7" id="KW-0813">Transport</keyword>
<dbReference type="EMBL" id="RBWV01000015">
    <property type="protein sequence ID" value="RKS69370.1"/>
    <property type="molecule type" value="Genomic_DNA"/>
</dbReference>
<dbReference type="Pfam" id="PF00528">
    <property type="entry name" value="BPD_transp_1"/>
    <property type="match status" value="1"/>
</dbReference>
<evidence type="ECO:0000256" key="5">
    <source>
        <dbReference type="ARBA" id="ARBA00022989"/>
    </source>
</evidence>
<dbReference type="PANTHER" id="PTHR32243">
    <property type="entry name" value="MALTOSE TRANSPORT SYSTEM PERMEASE-RELATED"/>
    <property type="match status" value="1"/>
</dbReference>
<evidence type="ECO:0000256" key="3">
    <source>
        <dbReference type="ARBA" id="ARBA00022475"/>
    </source>
</evidence>
<dbReference type="PROSITE" id="PS50928">
    <property type="entry name" value="ABC_TM1"/>
    <property type="match status" value="1"/>
</dbReference>
<comment type="caution">
    <text evidence="9">The sequence shown here is derived from an EMBL/GenBank/DDBJ whole genome shotgun (WGS) entry which is preliminary data.</text>
</comment>
<comment type="subcellular location">
    <subcellularLocation>
        <location evidence="1 7">Cell membrane</location>
        <topology evidence="1 7">Multi-pass membrane protein</topology>
    </subcellularLocation>
</comment>
<evidence type="ECO:0000256" key="6">
    <source>
        <dbReference type="ARBA" id="ARBA00023136"/>
    </source>
</evidence>
<comment type="similarity">
    <text evidence="7">Belongs to the binding-protein-dependent transport system permease family.</text>
</comment>
<dbReference type="Proteomes" id="UP000281955">
    <property type="component" value="Unassembled WGS sequence"/>
</dbReference>
<evidence type="ECO:0000256" key="2">
    <source>
        <dbReference type="ARBA" id="ARBA00022448"/>
    </source>
</evidence>
<dbReference type="CDD" id="cd06261">
    <property type="entry name" value="TM_PBP2"/>
    <property type="match status" value="1"/>
</dbReference>
<feature type="transmembrane region" description="Helical" evidence="7">
    <location>
        <begin position="167"/>
        <end position="190"/>
    </location>
</feature>
<keyword evidence="6 7" id="KW-0472">Membrane</keyword>
<gene>
    <name evidence="9" type="ORF">CLV35_3548</name>
</gene>
<dbReference type="RefSeq" id="WP_231121991.1">
    <property type="nucleotide sequence ID" value="NZ_RBWV01000015.1"/>
</dbReference>
<dbReference type="InterPro" id="IPR000515">
    <property type="entry name" value="MetI-like"/>
</dbReference>
<feature type="transmembrane region" description="Helical" evidence="7">
    <location>
        <begin position="211"/>
        <end position="236"/>
    </location>
</feature>
<reference evidence="9 10" key="1">
    <citation type="submission" date="2018-10" db="EMBL/GenBank/DDBJ databases">
        <title>Genomic Encyclopedia of Archaeal and Bacterial Type Strains, Phase II (KMG-II): from individual species to whole genera.</title>
        <authorList>
            <person name="Goeker M."/>
        </authorList>
    </citation>
    <scope>NUCLEOTIDE SEQUENCE [LARGE SCALE GENOMIC DNA]</scope>
    <source>
        <strain evidence="9 10">RP-AC37</strain>
    </source>
</reference>
<feature type="transmembrane region" description="Helical" evidence="7">
    <location>
        <begin position="103"/>
        <end position="122"/>
    </location>
</feature>
<evidence type="ECO:0000259" key="8">
    <source>
        <dbReference type="PROSITE" id="PS50928"/>
    </source>
</evidence>
<proteinExistence type="inferred from homology"/>
<organism evidence="9 10">
    <name type="scientific">Motilibacter peucedani</name>
    <dbReference type="NCBI Taxonomy" id="598650"/>
    <lineage>
        <taxon>Bacteria</taxon>
        <taxon>Bacillati</taxon>
        <taxon>Actinomycetota</taxon>
        <taxon>Actinomycetes</taxon>
        <taxon>Motilibacterales</taxon>
        <taxon>Motilibacteraceae</taxon>
        <taxon>Motilibacter</taxon>
    </lineage>
</organism>